<dbReference type="EMBL" id="CM031837">
    <property type="protein sequence ID" value="KAG6681549.1"/>
    <property type="molecule type" value="Genomic_DNA"/>
</dbReference>
<organism evidence="2 3">
    <name type="scientific">Carya illinoinensis</name>
    <name type="common">Pecan</name>
    <dbReference type="NCBI Taxonomy" id="32201"/>
    <lineage>
        <taxon>Eukaryota</taxon>
        <taxon>Viridiplantae</taxon>
        <taxon>Streptophyta</taxon>
        <taxon>Embryophyta</taxon>
        <taxon>Tracheophyta</taxon>
        <taxon>Spermatophyta</taxon>
        <taxon>Magnoliopsida</taxon>
        <taxon>eudicotyledons</taxon>
        <taxon>Gunneridae</taxon>
        <taxon>Pentapetalae</taxon>
        <taxon>rosids</taxon>
        <taxon>fabids</taxon>
        <taxon>Fagales</taxon>
        <taxon>Juglandaceae</taxon>
        <taxon>Carya</taxon>
    </lineage>
</organism>
<evidence type="ECO:0000313" key="3">
    <source>
        <dbReference type="Proteomes" id="UP000811246"/>
    </source>
</evidence>
<feature type="transmembrane region" description="Helical" evidence="1">
    <location>
        <begin position="6"/>
        <end position="26"/>
    </location>
</feature>
<gene>
    <name evidence="2" type="ORF">I3842_13G099200</name>
</gene>
<evidence type="ECO:0000313" key="2">
    <source>
        <dbReference type="EMBL" id="KAG6681549.1"/>
    </source>
</evidence>
<keyword evidence="1" id="KW-0472">Membrane</keyword>
<name>A0A922APB7_CARIL</name>
<comment type="caution">
    <text evidence="2">The sequence shown here is derived from an EMBL/GenBank/DDBJ whole genome shotgun (WGS) entry which is preliminary data.</text>
</comment>
<evidence type="ECO:0000256" key="1">
    <source>
        <dbReference type="SAM" id="Phobius"/>
    </source>
</evidence>
<accession>A0A922APB7</accession>
<reference evidence="2" key="1">
    <citation type="submission" date="2021-01" db="EMBL/GenBank/DDBJ databases">
        <authorList>
            <person name="Lovell J.T."/>
            <person name="Bentley N."/>
            <person name="Bhattarai G."/>
            <person name="Jenkins J.W."/>
            <person name="Sreedasyam A."/>
            <person name="Alarcon Y."/>
            <person name="Bock C."/>
            <person name="Boston L."/>
            <person name="Carlson J."/>
            <person name="Cervantes K."/>
            <person name="Clermont K."/>
            <person name="Krom N."/>
            <person name="Kubenka K."/>
            <person name="Mamidi S."/>
            <person name="Mattison C."/>
            <person name="Monteros M."/>
            <person name="Pisani C."/>
            <person name="Plott C."/>
            <person name="Rajasekar S."/>
            <person name="Rhein H.S."/>
            <person name="Rohla C."/>
            <person name="Song M."/>
            <person name="Hilaire R.S."/>
            <person name="Shu S."/>
            <person name="Wells L."/>
            <person name="Wang X."/>
            <person name="Webber J."/>
            <person name="Heerema R.J."/>
            <person name="Klein P."/>
            <person name="Conner P."/>
            <person name="Grauke L."/>
            <person name="Grimwood J."/>
            <person name="Schmutz J."/>
            <person name="Randall J.J."/>
        </authorList>
    </citation>
    <scope>NUCLEOTIDE SEQUENCE</scope>
    <source>
        <tissue evidence="2">Leaf</tissue>
    </source>
</reference>
<dbReference type="AlphaFoldDB" id="A0A922APB7"/>
<protein>
    <submittedName>
        <fullName evidence="2">Uncharacterized protein</fullName>
    </submittedName>
</protein>
<proteinExistence type="predicted"/>
<sequence>MAWLTWLFKLSFFSKNIIFILLGVGAGSRRERNARSVITDLNNQSVTASLSVPTSNISWSLRGIQRDYNFTKATLIRRR</sequence>
<keyword evidence="1" id="KW-0812">Transmembrane</keyword>
<dbReference type="Proteomes" id="UP000811246">
    <property type="component" value="Chromosome 13"/>
</dbReference>
<keyword evidence="1" id="KW-1133">Transmembrane helix</keyword>